<evidence type="ECO:0000313" key="7">
    <source>
        <dbReference type="EMBL" id="SFI35935.1"/>
    </source>
</evidence>
<sequence length="429" mass="46692">MRLGGRLAAAIDVLDDISHKNRPAADALKDWGKAHRFAGAGDRAAIGNIVYDALRRRRSAAWLMDDEASRSIAIGALCLEQGMDGATINAAVEGDQFAPPALSQRELDALATRRLVDAPDADRADCPDLFLEEVQSGFADDWVDELAALAARPPLDLRVNTLAASRDKVLARLQREDAVATALASEGIRIPPVEGSGRHPNVQADQAFEDGWFEVQDEGSQIVAELAGAAPGMQVLDYCAGAGGKTLALSAMMENTGQIFAHDAEKHRLSPIHERLRRAGARNVQAAVGEASLEPLRGMMDLVLVDAPCTGSGTWRRRPDAKWRLNERQLAIRTREQFEILRKACNYVRPGGRMVYITCSVFPEENQRQIEAFLAENPEFAANDSESLWQERFGETTHKVRLDANGIVLSPARTGTDGFFLSVMTRAGG</sequence>
<feature type="domain" description="SAM-dependent MTase RsmB/NOP-type" evidence="6">
    <location>
        <begin position="145"/>
        <end position="427"/>
    </location>
</feature>
<dbReference type="RefSeq" id="WP_091517641.1">
    <property type="nucleotide sequence ID" value="NZ_FORF01000001.1"/>
</dbReference>
<feature type="binding site" evidence="5">
    <location>
        <position position="306"/>
    </location>
    <ligand>
        <name>S-adenosyl-L-methionine</name>
        <dbReference type="ChEBI" id="CHEBI:59789"/>
    </ligand>
</feature>
<dbReference type="PRINTS" id="PR02008">
    <property type="entry name" value="RCMTFAMILY"/>
</dbReference>
<dbReference type="InterPro" id="IPR029063">
    <property type="entry name" value="SAM-dependent_MTases_sf"/>
</dbReference>
<dbReference type="Pfam" id="PF01189">
    <property type="entry name" value="Methyltr_RsmB-F"/>
    <property type="match status" value="1"/>
</dbReference>
<dbReference type="AlphaFoldDB" id="A0A1I3HJM6"/>
<comment type="caution">
    <text evidence="5">Lacks conserved residue(s) required for the propagation of feature annotation.</text>
</comment>
<dbReference type="GO" id="GO:0008173">
    <property type="term" value="F:RNA methyltransferase activity"/>
    <property type="evidence" value="ECO:0007669"/>
    <property type="project" value="InterPro"/>
</dbReference>
<feature type="active site" description="Nucleophile" evidence="5">
    <location>
        <position position="359"/>
    </location>
</feature>
<dbReference type="Pfam" id="PF22458">
    <property type="entry name" value="RsmF-B_ferredox"/>
    <property type="match status" value="1"/>
</dbReference>
<dbReference type="GO" id="GO:0001510">
    <property type="term" value="P:RNA methylation"/>
    <property type="evidence" value="ECO:0007669"/>
    <property type="project" value="InterPro"/>
</dbReference>
<dbReference type="InterPro" id="IPR054728">
    <property type="entry name" value="RsmB-like_ferredoxin"/>
</dbReference>
<evidence type="ECO:0000256" key="3">
    <source>
        <dbReference type="ARBA" id="ARBA00022691"/>
    </source>
</evidence>
<comment type="similarity">
    <text evidence="5">Belongs to the class I-like SAM-binding methyltransferase superfamily. RsmB/NOP family.</text>
</comment>
<dbReference type="Gene3D" id="3.40.50.150">
    <property type="entry name" value="Vaccinia Virus protein VP39"/>
    <property type="match status" value="1"/>
</dbReference>
<dbReference type="InterPro" id="IPR049560">
    <property type="entry name" value="MeTrfase_RsmB-F_NOP2_cat"/>
</dbReference>
<dbReference type="InterPro" id="IPR023267">
    <property type="entry name" value="RCMT"/>
</dbReference>
<evidence type="ECO:0000259" key="6">
    <source>
        <dbReference type="PROSITE" id="PS51686"/>
    </source>
</evidence>
<protein>
    <submittedName>
        <fullName evidence="7">16S rRNA (Cytosine967-C5)-methyltransferase</fullName>
    </submittedName>
</protein>
<dbReference type="PROSITE" id="PS51686">
    <property type="entry name" value="SAM_MT_RSMB_NOP"/>
    <property type="match status" value="1"/>
</dbReference>
<dbReference type="PANTHER" id="PTHR22807">
    <property type="entry name" value="NOP2 YEAST -RELATED NOL1/NOP2/FMU SUN DOMAIN-CONTAINING"/>
    <property type="match status" value="1"/>
</dbReference>
<proteinExistence type="inferred from homology"/>
<dbReference type="STRING" id="1121003.SAMN03080618_00227"/>
<dbReference type="EMBL" id="FORF01000001">
    <property type="protein sequence ID" value="SFI35935.1"/>
    <property type="molecule type" value="Genomic_DNA"/>
</dbReference>
<dbReference type="GO" id="GO:0003723">
    <property type="term" value="F:RNA binding"/>
    <property type="evidence" value="ECO:0007669"/>
    <property type="project" value="UniProtKB-UniRule"/>
</dbReference>
<reference evidence="8" key="1">
    <citation type="submission" date="2016-10" db="EMBL/GenBank/DDBJ databases">
        <authorList>
            <person name="Varghese N."/>
            <person name="Submissions S."/>
        </authorList>
    </citation>
    <scope>NUCLEOTIDE SEQUENCE [LARGE SCALE GENOMIC DNA]</scope>
    <source>
        <strain evidence="8">DSM 21857</strain>
    </source>
</reference>
<keyword evidence="2 5" id="KW-0808">Transferase</keyword>
<evidence type="ECO:0000256" key="5">
    <source>
        <dbReference type="PROSITE-ProRule" id="PRU01023"/>
    </source>
</evidence>
<dbReference type="SUPFAM" id="SSF53335">
    <property type="entry name" value="S-adenosyl-L-methionine-dependent methyltransferases"/>
    <property type="match status" value="1"/>
</dbReference>
<keyword evidence="3 5" id="KW-0949">S-adenosyl-L-methionine</keyword>
<dbReference type="PANTHER" id="PTHR22807:SF53">
    <property type="entry name" value="RIBOSOMAL RNA SMALL SUBUNIT METHYLTRANSFERASE B-RELATED"/>
    <property type="match status" value="1"/>
</dbReference>
<dbReference type="Proteomes" id="UP000242763">
    <property type="component" value="Unassembled WGS sequence"/>
</dbReference>
<name>A0A1I3HJM6_9HYPH</name>
<gene>
    <name evidence="7" type="ORF">SAMN03080618_00227</name>
</gene>
<evidence type="ECO:0000313" key="8">
    <source>
        <dbReference type="Proteomes" id="UP000242763"/>
    </source>
</evidence>
<organism evidence="7 8">
    <name type="scientific">Aquamicrobium aerolatum DSM 21857</name>
    <dbReference type="NCBI Taxonomy" id="1121003"/>
    <lineage>
        <taxon>Bacteria</taxon>
        <taxon>Pseudomonadati</taxon>
        <taxon>Pseudomonadota</taxon>
        <taxon>Alphaproteobacteria</taxon>
        <taxon>Hyphomicrobiales</taxon>
        <taxon>Phyllobacteriaceae</taxon>
        <taxon>Aerobium</taxon>
    </lineage>
</organism>
<evidence type="ECO:0000256" key="1">
    <source>
        <dbReference type="ARBA" id="ARBA00022603"/>
    </source>
</evidence>
<evidence type="ECO:0000256" key="2">
    <source>
        <dbReference type="ARBA" id="ARBA00022679"/>
    </source>
</evidence>
<dbReference type="InterPro" id="IPR001678">
    <property type="entry name" value="MeTrfase_RsmB-F_NOP2_dom"/>
</dbReference>
<keyword evidence="4 5" id="KW-0694">RNA-binding</keyword>
<feature type="binding site" evidence="5">
    <location>
        <position position="263"/>
    </location>
    <ligand>
        <name>S-adenosyl-L-methionine</name>
        <dbReference type="ChEBI" id="CHEBI:59789"/>
    </ligand>
</feature>
<dbReference type="OrthoDB" id="9810297at2"/>
<keyword evidence="1 5" id="KW-0489">Methyltransferase</keyword>
<evidence type="ECO:0000256" key="4">
    <source>
        <dbReference type="ARBA" id="ARBA00022884"/>
    </source>
</evidence>
<keyword evidence="8" id="KW-1185">Reference proteome</keyword>
<accession>A0A1I3HJM6</accession>